<organism evidence="4 5">
    <name type="scientific">Dongia sedimenti</name>
    <dbReference type="NCBI Taxonomy" id="3064282"/>
    <lineage>
        <taxon>Bacteria</taxon>
        <taxon>Pseudomonadati</taxon>
        <taxon>Pseudomonadota</taxon>
        <taxon>Alphaproteobacteria</taxon>
        <taxon>Rhodospirillales</taxon>
        <taxon>Dongiaceae</taxon>
        <taxon>Dongia</taxon>
    </lineage>
</organism>
<dbReference type="SUPFAM" id="SSF55729">
    <property type="entry name" value="Acyl-CoA N-acyltransferases (Nat)"/>
    <property type="match status" value="1"/>
</dbReference>
<dbReference type="PANTHER" id="PTHR43877:SF5">
    <property type="entry name" value="BLL8307 PROTEIN"/>
    <property type="match status" value="1"/>
</dbReference>
<keyword evidence="1" id="KW-0808">Transferase</keyword>
<protein>
    <submittedName>
        <fullName evidence="4">GNAT family N-acetyltransferase</fullName>
    </submittedName>
</protein>
<dbReference type="Proteomes" id="UP001230156">
    <property type="component" value="Unassembled WGS sequence"/>
</dbReference>
<proteinExistence type="predicted"/>
<dbReference type="InterPro" id="IPR016181">
    <property type="entry name" value="Acyl_CoA_acyltransferase"/>
</dbReference>
<dbReference type="PANTHER" id="PTHR43877">
    <property type="entry name" value="AMINOALKYLPHOSPHONATE N-ACETYLTRANSFERASE-RELATED-RELATED"/>
    <property type="match status" value="1"/>
</dbReference>
<name>A0ABU0YLG5_9PROT</name>
<evidence type="ECO:0000313" key="4">
    <source>
        <dbReference type="EMBL" id="MDQ7248572.1"/>
    </source>
</evidence>
<dbReference type="InterPro" id="IPR000182">
    <property type="entry name" value="GNAT_dom"/>
</dbReference>
<dbReference type="Pfam" id="PF13508">
    <property type="entry name" value="Acetyltransf_7"/>
    <property type="match status" value="1"/>
</dbReference>
<accession>A0ABU0YLG5</accession>
<evidence type="ECO:0000259" key="3">
    <source>
        <dbReference type="PROSITE" id="PS51186"/>
    </source>
</evidence>
<gene>
    <name evidence="4" type="ORF">Q8A70_12880</name>
</gene>
<evidence type="ECO:0000256" key="1">
    <source>
        <dbReference type="ARBA" id="ARBA00022679"/>
    </source>
</evidence>
<dbReference type="PROSITE" id="PS51186">
    <property type="entry name" value="GNAT"/>
    <property type="match status" value="1"/>
</dbReference>
<comment type="caution">
    <text evidence="4">The sequence shown here is derived from an EMBL/GenBank/DDBJ whole genome shotgun (WGS) entry which is preliminary data.</text>
</comment>
<keyword evidence="5" id="KW-1185">Reference proteome</keyword>
<evidence type="ECO:0000313" key="5">
    <source>
        <dbReference type="Proteomes" id="UP001230156"/>
    </source>
</evidence>
<sequence>MKEPGVAFFVARDAGQLLGFGAIAARGADESGADWGELKRMYVAPAARGRRIGRLILERLLQHAKGERITVLRLETGNKQMEALSLYRSVGFAHRGPFADYPDNESSIYMEMRIA</sequence>
<feature type="domain" description="N-acetyltransferase" evidence="3">
    <location>
        <begin position="1"/>
        <end position="115"/>
    </location>
</feature>
<dbReference type="InterPro" id="IPR050832">
    <property type="entry name" value="Bact_Acetyltransf"/>
</dbReference>
<evidence type="ECO:0000256" key="2">
    <source>
        <dbReference type="ARBA" id="ARBA00023315"/>
    </source>
</evidence>
<dbReference type="EMBL" id="JAUYVI010000004">
    <property type="protein sequence ID" value="MDQ7248572.1"/>
    <property type="molecule type" value="Genomic_DNA"/>
</dbReference>
<dbReference type="Gene3D" id="3.40.630.30">
    <property type="match status" value="1"/>
</dbReference>
<reference evidence="5" key="1">
    <citation type="submission" date="2023-08" db="EMBL/GenBank/DDBJ databases">
        <title>Rhodospirillaceae gen. nov., a novel taxon isolated from the Yangtze River Yuezi River estuary sludge.</title>
        <authorList>
            <person name="Ruan L."/>
        </authorList>
    </citation>
    <scope>NUCLEOTIDE SEQUENCE [LARGE SCALE GENOMIC DNA]</scope>
    <source>
        <strain evidence="5">R-7</strain>
    </source>
</reference>
<keyword evidence="2" id="KW-0012">Acyltransferase</keyword>
<dbReference type="CDD" id="cd04301">
    <property type="entry name" value="NAT_SF"/>
    <property type="match status" value="1"/>
</dbReference>